<dbReference type="InterPro" id="IPR009737">
    <property type="entry name" value="Aim32/Apd1-like"/>
</dbReference>
<dbReference type="EMBL" id="LT598488">
    <property type="protein sequence ID" value="SCW01542.1"/>
    <property type="molecule type" value="Genomic_DNA"/>
</dbReference>
<dbReference type="OMA" id="CTIKYPA"/>
<dbReference type="STRING" id="4955.A0A1G4MCK5"/>
<accession>A0A1G4MCK5</accession>
<dbReference type="AlphaFoldDB" id="A0A1G4MCK5"/>
<protein>
    <submittedName>
        <fullName evidence="1">LAFE_0E01970g1_1</fullName>
    </submittedName>
</protein>
<dbReference type="SUPFAM" id="SSF52833">
    <property type="entry name" value="Thioredoxin-like"/>
    <property type="match status" value="1"/>
</dbReference>
<dbReference type="Gene3D" id="3.40.30.10">
    <property type="entry name" value="Glutaredoxin"/>
    <property type="match status" value="1"/>
</dbReference>
<dbReference type="CDD" id="cd03062">
    <property type="entry name" value="TRX_Fd_Sucrase"/>
    <property type="match status" value="1"/>
</dbReference>
<dbReference type="Pfam" id="PF06999">
    <property type="entry name" value="Suc_Fer-like"/>
    <property type="match status" value="1"/>
</dbReference>
<reference evidence="2" key="1">
    <citation type="submission" date="2016-03" db="EMBL/GenBank/DDBJ databases">
        <authorList>
            <person name="Devillers H."/>
        </authorList>
    </citation>
    <scope>NUCLEOTIDE SEQUENCE [LARGE SCALE GENOMIC DNA]</scope>
</reference>
<dbReference type="PANTHER" id="PTHR31902">
    <property type="entry name" value="ACTIN PATCHES DISTAL PROTEIN 1"/>
    <property type="match status" value="1"/>
</dbReference>
<evidence type="ECO:0000313" key="2">
    <source>
        <dbReference type="Proteomes" id="UP000190831"/>
    </source>
</evidence>
<dbReference type="OrthoDB" id="10253744at2759"/>
<dbReference type="PANTHER" id="PTHR31902:SF14">
    <property type="entry name" value="ACTIN PATCHES DISTAL PROTEIN 1"/>
    <property type="match status" value="1"/>
</dbReference>
<dbReference type="InterPro" id="IPR036249">
    <property type="entry name" value="Thioredoxin-like_sf"/>
</dbReference>
<keyword evidence="2" id="KW-1185">Reference proteome</keyword>
<proteinExistence type="predicted"/>
<name>A0A1G4MCK5_LACFM</name>
<gene>
    <name evidence="1" type="ORF">LAFE_0E01970G</name>
</gene>
<organism evidence="1 2">
    <name type="scientific">Lachancea fermentati</name>
    <name type="common">Zygosaccharomyces fermentati</name>
    <dbReference type="NCBI Taxonomy" id="4955"/>
    <lineage>
        <taxon>Eukaryota</taxon>
        <taxon>Fungi</taxon>
        <taxon>Dikarya</taxon>
        <taxon>Ascomycota</taxon>
        <taxon>Saccharomycotina</taxon>
        <taxon>Saccharomycetes</taxon>
        <taxon>Saccharomycetales</taxon>
        <taxon>Saccharomycetaceae</taxon>
        <taxon>Lachancea</taxon>
    </lineage>
</organism>
<evidence type="ECO:0000313" key="1">
    <source>
        <dbReference type="EMBL" id="SCW01542.1"/>
    </source>
</evidence>
<dbReference type="Proteomes" id="UP000190831">
    <property type="component" value="Chromosome E"/>
</dbReference>
<sequence length="303" mass="34349">MGLLSLLKRPKGLSNDALSQIEQVADLCTKECDSCACEDSNENSSDEAKFAKLKIEMEDPLFGSSKTSKIHFIVPTSQTDWAHDACSEKRGSVQDRVATWIDANKSQYKGGVGEVMRCSVSSMPIDIMDIDVMRGKKNNVLVLPHFLWIKNLKADDVGGTLEELVPLLVANKREELMKKDNIEEAKEQSFIFLCSHNTRDKRCGITAPILKKHFEEELREKGLFRDISDFRPDGCSVFYVNHVGGHKYAANVIIYLKKSHSLIWLARVTPKHTKSIIDLIVIPEKPKLPWPEKVRCVQKYESW</sequence>